<dbReference type="NCBIfam" id="TIGR00756">
    <property type="entry name" value="PPR"/>
    <property type="match status" value="1"/>
</dbReference>
<dbReference type="InterPro" id="IPR011990">
    <property type="entry name" value="TPR-like_helical_dom_sf"/>
</dbReference>
<reference evidence="3" key="1">
    <citation type="submission" date="2021-01" db="EMBL/GenBank/DDBJ databases">
        <title>Adiantum capillus-veneris genome.</title>
        <authorList>
            <person name="Fang Y."/>
            <person name="Liao Q."/>
        </authorList>
    </citation>
    <scope>NUCLEOTIDE SEQUENCE</scope>
    <source>
        <strain evidence="3">H3</strain>
        <tissue evidence="3">Leaf</tissue>
    </source>
</reference>
<name>A0A9D4ZLC7_ADICA</name>
<accession>A0A9D4ZLC7</accession>
<dbReference type="Proteomes" id="UP000886520">
    <property type="component" value="Chromosome 7"/>
</dbReference>
<dbReference type="Pfam" id="PF12854">
    <property type="entry name" value="PPR_1"/>
    <property type="match status" value="1"/>
</dbReference>
<feature type="repeat" description="PPR" evidence="2">
    <location>
        <begin position="150"/>
        <end position="185"/>
    </location>
</feature>
<dbReference type="GO" id="GO:0048731">
    <property type="term" value="P:system development"/>
    <property type="evidence" value="ECO:0007669"/>
    <property type="project" value="UniProtKB-ARBA"/>
</dbReference>
<dbReference type="InterPro" id="IPR002885">
    <property type="entry name" value="PPR_rpt"/>
</dbReference>
<evidence type="ECO:0000313" key="4">
    <source>
        <dbReference type="Proteomes" id="UP000886520"/>
    </source>
</evidence>
<evidence type="ECO:0000313" key="3">
    <source>
        <dbReference type="EMBL" id="KAI5078037.1"/>
    </source>
</evidence>
<dbReference type="OrthoDB" id="185373at2759"/>
<evidence type="ECO:0000256" key="1">
    <source>
        <dbReference type="ARBA" id="ARBA00022737"/>
    </source>
</evidence>
<dbReference type="GO" id="GO:0003723">
    <property type="term" value="F:RNA binding"/>
    <property type="evidence" value="ECO:0007669"/>
    <property type="project" value="InterPro"/>
</dbReference>
<keyword evidence="1" id="KW-0677">Repeat</keyword>
<protein>
    <recommendedName>
        <fullName evidence="5">Pentatricopeptide repeat-containing protein</fullName>
    </recommendedName>
</protein>
<proteinExistence type="predicted"/>
<dbReference type="GO" id="GO:0009451">
    <property type="term" value="P:RNA modification"/>
    <property type="evidence" value="ECO:0007669"/>
    <property type="project" value="InterPro"/>
</dbReference>
<dbReference type="Pfam" id="PF01535">
    <property type="entry name" value="PPR"/>
    <property type="match status" value="1"/>
</dbReference>
<evidence type="ECO:0008006" key="5">
    <source>
        <dbReference type="Google" id="ProtNLM"/>
    </source>
</evidence>
<dbReference type="PANTHER" id="PTHR47926">
    <property type="entry name" value="PENTATRICOPEPTIDE REPEAT-CONTAINING PROTEIN"/>
    <property type="match status" value="1"/>
</dbReference>
<dbReference type="InterPro" id="IPR046960">
    <property type="entry name" value="PPR_At4g14850-like_plant"/>
</dbReference>
<comment type="caution">
    <text evidence="3">The sequence shown here is derived from an EMBL/GenBank/DDBJ whole genome shotgun (WGS) entry which is preliminary data.</text>
</comment>
<dbReference type="EMBL" id="JABFUD020000007">
    <property type="protein sequence ID" value="KAI5078037.1"/>
    <property type="molecule type" value="Genomic_DNA"/>
</dbReference>
<dbReference type="FunFam" id="1.25.40.10:FF:000158">
    <property type="entry name" value="pentatricopeptide repeat-containing protein At2g33680"/>
    <property type="match status" value="1"/>
</dbReference>
<organism evidence="3 4">
    <name type="scientific">Adiantum capillus-veneris</name>
    <name type="common">Maidenhair fern</name>
    <dbReference type="NCBI Taxonomy" id="13818"/>
    <lineage>
        <taxon>Eukaryota</taxon>
        <taxon>Viridiplantae</taxon>
        <taxon>Streptophyta</taxon>
        <taxon>Embryophyta</taxon>
        <taxon>Tracheophyta</taxon>
        <taxon>Polypodiopsida</taxon>
        <taxon>Polypodiidae</taxon>
        <taxon>Polypodiales</taxon>
        <taxon>Pteridineae</taxon>
        <taxon>Pteridaceae</taxon>
        <taxon>Vittarioideae</taxon>
        <taxon>Adiantum</taxon>
    </lineage>
</organism>
<keyword evidence="4" id="KW-1185">Reference proteome</keyword>
<feature type="non-terminal residue" evidence="3">
    <location>
        <position position="1"/>
    </location>
</feature>
<dbReference type="Gene3D" id="1.25.40.10">
    <property type="entry name" value="Tetratricopeptide repeat domain"/>
    <property type="match status" value="1"/>
</dbReference>
<gene>
    <name evidence="3" type="ORF">GOP47_0007861</name>
</gene>
<dbReference type="PROSITE" id="PS51375">
    <property type="entry name" value="PPR"/>
    <property type="match status" value="1"/>
</dbReference>
<evidence type="ECO:0000256" key="2">
    <source>
        <dbReference type="PROSITE-ProRule" id="PRU00708"/>
    </source>
</evidence>
<sequence length="348" mass="38348">WGGVVDAYCVFNALPKQKVEAWNAMLGGCSDHVLGQSAGITLFEQLQCESKLPGQCAHVSNLPAHASMVAFDQEGLHRPNMAERIFTSETSAGINAVCNRVEDSCNVHTKYFGPDFHSWSAKGSGFTHQGNSKSVMDILQTMQVNGSKPDEVTFISLLSACCEMGLLREGCQLFSSMTQDHGIIPKLDHFNCLVSLVSNAGCWNEAEDLLQTMPFPADIIGWTSLLCRSHGNIDLGERCFEQVISLDHRDAAGFQQMSCMYADAGIWKGVDQVEDWRQFSNSWKKPGRACVEIGDVAHMFVVGDTSHSQIELIHEKMQSLNMQLKLEGYTPQAPSTHQAINESMLVLQ</sequence>
<dbReference type="AlphaFoldDB" id="A0A9D4ZLC7"/>